<protein>
    <recommendedName>
        <fullName evidence="5">Nucleotide diphosphatase</fullName>
    </recommendedName>
</protein>
<dbReference type="CDD" id="cd16018">
    <property type="entry name" value="Enpp"/>
    <property type="match status" value="1"/>
</dbReference>
<feature type="region of interest" description="Disordered" evidence="1">
    <location>
        <begin position="687"/>
        <end position="849"/>
    </location>
</feature>
<comment type="caution">
    <text evidence="3">The sequence shown here is derived from an EMBL/GenBank/DDBJ whole genome shotgun (WGS) entry which is preliminary data.</text>
</comment>
<dbReference type="Gene3D" id="3.30.1360.180">
    <property type="match status" value="1"/>
</dbReference>
<dbReference type="Proteomes" id="UP000732380">
    <property type="component" value="Unassembled WGS sequence"/>
</dbReference>
<evidence type="ECO:0000256" key="2">
    <source>
        <dbReference type="SAM" id="Phobius"/>
    </source>
</evidence>
<accession>A0A9P7TS25</accession>
<dbReference type="Gene3D" id="3.40.720.10">
    <property type="entry name" value="Alkaline Phosphatase, subunit A"/>
    <property type="match status" value="1"/>
</dbReference>
<keyword evidence="2" id="KW-0472">Membrane</keyword>
<keyword evidence="2" id="KW-1133">Transmembrane helix</keyword>
<feature type="region of interest" description="Disordered" evidence="1">
    <location>
        <begin position="1"/>
        <end position="197"/>
    </location>
</feature>
<feature type="compositionally biased region" description="Gly residues" evidence="1">
    <location>
        <begin position="755"/>
        <end position="765"/>
    </location>
</feature>
<dbReference type="GO" id="GO:0009141">
    <property type="term" value="P:nucleoside triphosphate metabolic process"/>
    <property type="evidence" value="ECO:0007669"/>
    <property type="project" value="TreeGrafter"/>
</dbReference>
<sequence length="874" mass="95084">MASMSSGRLDANRDYAGAAGRGGGGGGEGEGGGSGAAGLLSPMAYDDDASSLHSRSDQDSDSDDDQLQLRARNSRELRAADRIVLMEEEELDRLVTTTRQQQQRRGSGLSVPNPLKMFGRRPGSSQGSSPNASAEKLVSPARRNKRSSRRRQKRKRLLDNALHGEDGELMYEMEEGGVKDGDSPGGGSELDDSEEDDRRRLNMAARVASRGVGWRRWIFIHALIAIGFAMLVLISLKLSRNRRSAHPSPAAGQHGLVSNGTTLFAPTTIILSLDGFRADFLHRGLTPRLSALIREGISPPYMTPSFPSLTFPNHYTLATGLYPEAHGIVGNSFWDPDLQAEFYYTDPARSLDPRWWAAGEPFWVSAEKQGIRAAVHMWPGSEAPIQGMFASIVDKFNEKEALDNKVSRILGLLDLPGPGQGPLAQTLHTSDKVETREDTTNTRPQLIAAYVPNVDSDGHKYGPNSTEINSTLQSVDNMLDMLLQGLQDRNLTHIVNVIIVSDHGMATTDTSRLLQLEDLVDTTKIAHMDGWPLYGLRPHREEDIPVLYEQLKKKAASTTAGAQRVFDVYLRDEDMPQQYNFARNRRIAPLWLVPKTGWAIVQKHEVLVEEAQRTGEVYNPRGLHGYDHLDPLMRAIFIARGPAFDQQENGRMEPFQNINVYNILCDSLGITPAPNNGTLRLPLQAVGTHSPENQDPPPADPPLSTSMALSSPSQGSNVQVDVPQPPRPHLLSASPSHSLSLSTGTGTSTSTSTGTGTGTGTGTDKGTGTPNHDDAPPRPVKASHTPLPMTTPIATLSPTPTTPIIQTTPTPPQREVGQNSPKKEDDATGHDGDEAADGDGRDGGGSLAGKVKGWWEWFTHKVDRVWDAVTEESR</sequence>
<feature type="compositionally biased region" description="Low complexity" evidence="1">
    <location>
        <begin position="790"/>
        <end position="808"/>
    </location>
</feature>
<feature type="compositionally biased region" description="Low complexity" evidence="1">
    <location>
        <begin position="96"/>
        <end position="105"/>
    </location>
</feature>
<evidence type="ECO:0000313" key="3">
    <source>
        <dbReference type="EMBL" id="KAG6108817.1"/>
    </source>
</evidence>
<feature type="compositionally biased region" description="Basic residues" evidence="1">
    <location>
        <begin position="142"/>
        <end position="156"/>
    </location>
</feature>
<feature type="compositionally biased region" description="Low complexity" evidence="1">
    <location>
        <begin position="730"/>
        <end position="754"/>
    </location>
</feature>
<gene>
    <name evidence="3" type="ORF">E4U13_006263</name>
</gene>
<dbReference type="PANTHER" id="PTHR10151:SF120">
    <property type="entry name" value="BIS(5'-ADENOSYL)-TRIPHOSPHATASE"/>
    <property type="match status" value="1"/>
</dbReference>
<dbReference type="Pfam" id="PF01663">
    <property type="entry name" value="Phosphodiest"/>
    <property type="match status" value="1"/>
</dbReference>
<proteinExistence type="predicted"/>
<dbReference type="FunFam" id="3.30.1360.180:FF:000003">
    <property type="entry name" value="Type I phosphodiesterase/nucleotide pyrophosphatase family protein"/>
    <property type="match status" value="1"/>
</dbReference>
<dbReference type="GO" id="GO:0047429">
    <property type="term" value="F:nucleoside triphosphate diphosphatase activity"/>
    <property type="evidence" value="ECO:0007669"/>
    <property type="project" value="TreeGrafter"/>
</dbReference>
<feature type="compositionally biased region" description="Low complexity" evidence="1">
    <location>
        <begin position="120"/>
        <end position="130"/>
    </location>
</feature>
<feature type="compositionally biased region" description="Polar residues" evidence="1">
    <location>
        <begin position="703"/>
        <end position="719"/>
    </location>
</feature>
<keyword evidence="4" id="KW-1185">Reference proteome</keyword>
<dbReference type="InterPro" id="IPR017850">
    <property type="entry name" value="Alkaline_phosphatase_core_sf"/>
</dbReference>
<name>A0A9P7TS25_9HYPO</name>
<evidence type="ECO:0000256" key="1">
    <source>
        <dbReference type="SAM" id="MobiDB-lite"/>
    </source>
</evidence>
<organism evidence="3 4">
    <name type="scientific">Claviceps humidiphila</name>
    <dbReference type="NCBI Taxonomy" id="1294629"/>
    <lineage>
        <taxon>Eukaryota</taxon>
        <taxon>Fungi</taxon>
        <taxon>Dikarya</taxon>
        <taxon>Ascomycota</taxon>
        <taxon>Pezizomycotina</taxon>
        <taxon>Sordariomycetes</taxon>
        <taxon>Hypocreomycetidae</taxon>
        <taxon>Hypocreales</taxon>
        <taxon>Clavicipitaceae</taxon>
        <taxon>Claviceps</taxon>
    </lineage>
</organism>
<dbReference type="EMBL" id="SRQM01000537">
    <property type="protein sequence ID" value="KAG6108817.1"/>
    <property type="molecule type" value="Genomic_DNA"/>
</dbReference>
<reference evidence="3 4" key="1">
    <citation type="journal article" date="2020" name="bioRxiv">
        <title>Whole genome comparisons of ergot fungi reveals the divergence and evolution of species within the genus Claviceps are the result of varying mechanisms driving genome evolution and host range expansion.</title>
        <authorList>
            <person name="Wyka S.A."/>
            <person name="Mondo S.J."/>
            <person name="Liu M."/>
            <person name="Dettman J."/>
            <person name="Nalam V."/>
            <person name="Broders K.D."/>
        </authorList>
    </citation>
    <scope>NUCLEOTIDE SEQUENCE [LARGE SCALE GENOMIC DNA]</scope>
    <source>
        <strain evidence="3 4">LM576</strain>
    </source>
</reference>
<dbReference type="AlphaFoldDB" id="A0A9P7TS25"/>
<feature type="compositionally biased region" description="Basic and acidic residues" evidence="1">
    <location>
        <begin position="821"/>
        <end position="842"/>
    </location>
</feature>
<feature type="compositionally biased region" description="Gly residues" evidence="1">
    <location>
        <begin position="19"/>
        <end position="36"/>
    </location>
</feature>
<keyword evidence="2" id="KW-0812">Transmembrane</keyword>
<evidence type="ECO:0008006" key="5">
    <source>
        <dbReference type="Google" id="ProtNLM"/>
    </source>
</evidence>
<dbReference type="GO" id="GO:0017111">
    <property type="term" value="F:ribonucleoside triphosphate phosphatase activity"/>
    <property type="evidence" value="ECO:0007669"/>
    <property type="project" value="TreeGrafter"/>
</dbReference>
<evidence type="ECO:0000313" key="4">
    <source>
        <dbReference type="Proteomes" id="UP000732380"/>
    </source>
</evidence>
<feature type="transmembrane region" description="Helical" evidence="2">
    <location>
        <begin position="217"/>
        <end position="236"/>
    </location>
</feature>
<dbReference type="SUPFAM" id="SSF53649">
    <property type="entry name" value="Alkaline phosphatase-like"/>
    <property type="match status" value="1"/>
</dbReference>
<feature type="compositionally biased region" description="Basic and acidic residues" evidence="1">
    <location>
        <begin position="73"/>
        <end position="85"/>
    </location>
</feature>
<dbReference type="InterPro" id="IPR002591">
    <property type="entry name" value="Phosphodiest/P_Trfase"/>
</dbReference>
<dbReference type="PANTHER" id="PTHR10151">
    <property type="entry name" value="ECTONUCLEOTIDE PYROPHOSPHATASE/PHOSPHODIESTERASE"/>
    <property type="match status" value="1"/>
</dbReference>